<comment type="caution">
    <text evidence="12">The sequence shown here is derived from an EMBL/GenBank/DDBJ whole genome shotgun (WGS) entry which is preliminary data.</text>
</comment>
<proteinExistence type="inferred from homology"/>
<name>A0ABU1ASI2_9BACT</name>
<dbReference type="EMBL" id="JARXHW010000010">
    <property type="protein sequence ID" value="MDQ8207119.1"/>
    <property type="molecule type" value="Genomic_DNA"/>
</dbReference>
<keyword evidence="7 11" id="KW-0804">Transcription</keyword>
<evidence type="ECO:0000256" key="4">
    <source>
        <dbReference type="ARBA" id="ARBA00022478"/>
    </source>
</evidence>
<comment type="catalytic activity">
    <reaction evidence="10 11">
        <text>RNA(n) + a ribonucleoside 5'-triphosphate = RNA(n+1) + diphosphate</text>
        <dbReference type="Rhea" id="RHEA:21248"/>
        <dbReference type="Rhea" id="RHEA-COMP:14527"/>
        <dbReference type="Rhea" id="RHEA-COMP:17342"/>
        <dbReference type="ChEBI" id="CHEBI:33019"/>
        <dbReference type="ChEBI" id="CHEBI:61557"/>
        <dbReference type="ChEBI" id="CHEBI:140395"/>
        <dbReference type="EC" id="2.7.7.6"/>
    </reaction>
</comment>
<organism evidence="12 13">
    <name type="scientific">Thalassobacterium maritimum</name>
    <dbReference type="NCBI Taxonomy" id="3041265"/>
    <lineage>
        <taxon>Bacteria</taxon>
        <taxon>Pseudomonadati</taxon>
        <taxon>Verrucomicrobiota</taxon>
        <taxon>Opitutia</taxon>
        <taxon>Puniceicoccales</taxon>
        <taxon>Coraliomargaritaceae</taxon>
        <taxon>Thalassobacterium</taxon>
    </lineage>
</organism>
<dbReference type="InterPro" id="IPR006110">
    <property type="entry name" value="Pol_omega/Rpo6/RPB6"/>
</dbReference>
<accession>A0ABU1ASI2</accession>
<dbReference type="NCBIfam" id="TIGR00690">
    <property type="entry name" value="rpoZ"/>
    <property type="match status" value="1"/>
</dbReference>
<dbReference type="Proteomes" id="UP001225316">
    <property type="component" value="Unassembled WGS sequence"/>
</dbReference>
<dbReference type="InterPro" id="IPR003716">
    <property type="entry name" value="DNA-dir_RNA_pol_omega"/>
</dbReference>
<dbReference type="Pfam" id="PF01192">
    <property type="entry name" value="RNA_pol_Rpb6"/>
    <property type="match status" value="1"/>
</dbReference>
<evidence type="ECO:0000256" key="1">
    <source>
        <dbReference type="ARBA" id="ARBA00006711"/>
    </source>
</evidence>
<gene>
    <name evidence="11" type="primary">rpoZ</name>
    <name evidence="12" type="ORF">QEH52_06345</name>
</gene>
<dbReference type="SUPFAM" id="SSF63562">
    <property type="entry name" value="RPB6/omega subunit-like"/>
    <property type="match status" value="1"/>
</dbReference>
<evidence type="ECO:0000256" key="8">
    <source>
        <dbReference type="ARBA" id="ARBA00029924"/>
    </source>
</evidence>
<evidence type="ECO:0000256" key="6">
    <source>
        <dbReference type="ARBA" id="ARBA00022695"/>
    </source>
</evidence>
<dbReference type="GO" id="GO:0003899">
    <property type="term" value="F:DNA-directed RNA polymerase activity"/>
    <property type="evidence" value="ECO:0007669"/>
    <property type="project" value="UniProtKB-EC"/>
</dbReference>
<dbReference type="SMART" id="SM01409">
    <property type="entry name" value="RNA_pol_Rpb6"/>
    <property type="match status" value="1"/>
</dbReference>
<sequence>MRDDYLREAQKKITDPMILVNVVSRRAKQLKSGYKPLIESLERLSAEDMALREIMEGKITYQLSEPVED</sequence>
<comment type="similarity">
    <text evidence="1 11">Belongs to the RNA polymerase subunit omega family.</text>
</comment>
<keyword evidence="5 11" id="KW-0808">Transferase</keyword>
<evidence type="ECO:0000256" key="9">
    <source>
        <dbReference type="ARBA" id="ARBA00030998"/>
    </source>
</evidence>
<dbReference type="Gene3D" id="3.90.940.10">
    <property type="match status" value="1"/>
</dbReference>
<reference evidence="12 13" key="1">
    <citation type="submission" date="2023-04" db="EMBL/GenBank/DDBJ databases">
        <title>A novel bacteria isolated from coastal sediment.</title>
        <authorList>
            <person name="Liu X.-J."/>
            <person name="Du Z.-J."/>
        </authorList>
    </citation>
    <scope>NUCLEOTIDE SEQUENCE [LARGE SCALE GENOMIC DNA]</scope>
    <source>
        <strain evidence="12 13">SDUM461003</strain>
    </source>
</reference>
<evidence type="ECO:0000256" key="7">
    <source>
        <dbReference type="ARBA" id="ARBA00023163"/>
    </source>
</evidence>
<keyword evidence="4 11" id="KW-0240">DNA-directed RNA polymerase</keyword>
<dbReference type="RefSeq" id="WP_308949256.1">
    <property type="nucleotide sequence ID" value="NZ_JARXHW010000010.1"/>
</dbReference>
<dbReference type="InterPro" id="IPR036161">
    <property type="entry name" value="RPB6/omega-like_sf"/>
</dbReference>
<dbReference type="NCBIfam" id="NF001579">
    <property type="entry name" value="PRK00392.6-2"/>
    <property type="match status" value="1"/>
</dbReference>
<evidence type="ECO:0000256" key="5">
    <source>
        <dbReference type="ARBA" id="ARBA00022679"/>
    </source>
</evidence>
<evidence type="ECO:0000313" key="12">
    <source>
        <dbReference type="EMBL" id="MDQ8207119.1"/>
    </source>
</evidence>
<dbReference type="HAMAP" id="MF_00366">
    <property type="entry name" value="RNApol_bact_RpoZ"/>
    <property type="match status" value="1"/>
</dbReference>
<evidence type="ECO:0000256" key="2">
    <source>
        <dbReference type="ARBA" id="ARBA00012418"/>
    </source>
</evidence>
<evidence type="ECO:0000313" key="13">
    <source>
        <dbReference type="Proteomes" id="UP001225316"/>
    </source>
</evidence>
<evidence type="ECO:0000256" key="3">
    <source>
        <dbReference type="ARBA" id="ARBA00013725"/>
    </source>
</evidence>
<dbReference type="EC" id="2.7.7.6" evidence="2 11"/>
<comment type="subunit">
    <text evidence="11">The RNAP catalytic core consists of 2 alpha, 1 beta, 1 beta' and 1 omega subunit. When a sigma factor is associated with the core the holoenzyme is formed, which can initiate transcription.</text>
</comment>
<keyword evidence="13" id="KW-1185">Reference proteome</keyword>
<dbReference type="GO" id="GO:0000428">
    <property type="term" value="C:DNA-directed RNA polymerase complex"/>
    <property type="evidence" value="ECO:0007669"/>
    <property type="project" value="UniProtKB-KW"/>
</dbReference>
<protein>
    <recommendedName>
        <fullName evidence="3 11">DNA-directed RNA polymerase subunit omega</fullName>
        <shortName evidence="11">RNAP omega subunit</shortName>
        <ecNumber evidence="2 11">2.7.7.6</ecNumber>
    </recommendedName>
    <alternativeName>
        <fullName evidence="9 11">RNA polymerase omega subunit</fullName>
    </alternativeName>
    <alternativeName>
        <fullName evidence="8 11">Transcriptase subunit omega</fullName>
    </alternativeName>
</protein>
<comment type="function">
    <text evidence="11">Promotes RNA polymerase assembly. Latches the N- and C-terminal regions of the beta' subunit thereby facilitating its interaction with the beta and alpha subunits.</text>
</comment>
<keyword evidence="6 11" id="KW-0548">Nucleotidyltransferase</keyword>
<evidence type="ECO:0000256" key="11">
    <source>
        <dbReference type="HAMAP-Rule" id="MF_00366"/>
    </source>
</evidence>
<evidence type="ECO:0000256" key="10">
    <source>
        <dbReference type="ARBA" id="ARBA00048552"/>
    </source>
</evidence>